<evidence type="ECO:0000256" key="7">
    <source>
        <dbReference type="ARBA" id="ARBA00022692"/>
    </source>
</evidence>
<dbReference type="PROSITE" id="PS00108">
    <property type="entry name" value="PROTEIN_KINASE_ST"/>
    <property type="match status" value="1"/>
</dbReference>
<comment type="subcellular location">
    <subcellularLocation>
        <location evidence="1">Membrane</location>
        <topology evidence="1">Single-pass membrane protein</topology>
    </subcellularLocation>
</comment>
<dbReference type="AlphaFoldDB" id="A0AAN7FCZ2"/>
<keyword evidence="11" id="KW-0418">Kinase</keyword>
<dbReference type="Pfam" id="PF12819">
    <property type="entry name" value="Malectin_like"/>
    <property type="match status" value="1"/>
</dbReference>
<dbReference type="GO" id="GO:0004674">
    <property type="term" value="F:protein serine/threonine kinase activity"/>
    <property type="evidence" value="ECO:0007669"/>
    <property type="project" value="UniProtKB-KW"/>
</dbReference>
<evidence type="ECO:0000256" key="19">
    <source>
        <dbReference type="SAM" id="Phobius"/>
    </source>
</evidence>
<dbReference type="PANTHER" id="PTHR45631">
    <property type="entry name" value="OS07G0107800 PROTEIN-RELATED"/>
    <property type="match status" value="1"/>
</dbReference>
<keyword evidence="4" id="KW-0597">Phosphoprotein</keyword>
<evidence type="ECO:0000256" key="9">
    <source>
        <dbReference type="ARBA" id="ARBA00022737"/>
    </source>
</evidence>
<keyword evidence="5" id="KW-0433">Leucine-rich repeat</keyword>
<dbReference type="InterPro" id="IPR017441">
    <property type="entry name" value="Protein_kinase_ATP_BS"/>
</dbReference>
<comment type="catalytic activity">
    <reaction evidence="17">
        <text>L-seryl-[protein] + ATP = O-phospho-L-seryl-[protein] + ADP + H(+)</text>
        <dbReference type="Rhea" id="RHEA:17989"/>
        <dbReference type="Rhea" id="RHEA-COMP:9863"/>
        <dbReference type="Rhea" id="RHEA-COMP:11604"/>
        <dbReference type="ChEBI" id="CHEBI:15378"/>
        <dbReference type="ChEBI" id="CHEBI:29999"/>
        <dbReference type="ChEBI" id="CHEBI:30616"/>
        <dbReference type="ChEBI" id="CHEBI:83421"/>
        <dbReference type="ChEBI" id="CHEBI:456216"/>
        <dbReference type="EC" id="2.7.11.1"/>
    </reaction>
</comment>
<evidence type="ECO:0000256" key="13">
    <source>
        <dbReference type="ARBA" id="ARBA00022989"/>
    </source>
</evidence>
<dbReference type="Pfam" id="PF07714">
    <property type="entry name" value="PK_Tyr_Ser-Thr"/>
    <property type="match status" value="1"/>
</dbReference>
<dbReference type="InterPro" id="IPR001245">
    <property type="entry name" value="Ser-Thr/Tyr_kinase_cat_dom"/>
</dbReference>
<keyword evidence="14 19" id="KW-0472">Membrane</keyword>
<evidence type="ECO:0000256" key="17">
    <source>
        <dbReference type="ARBA" id="ARBA00048679"/>
    </source>
</evidence>
<evidence type="ECO:0000256" key="2">
    <source>
        <dbReference type="ARBA" id="ARBA00012513"/>
    </source>
</evidence>
<dbReference type="PROSITE" id="PS50011">
    <property type="entry name" value="PROTEIN_KINASE_DOM"/>
    <property type="match status" value="1"/>
</dbReference>
<comment type="caution">
    <text evidence="21">The sequence shown here is derived from an EMBL/GenBank/DDBJ whole genome shotgun (WGS) entry which is preliminary data.</text>
</comment>
<keyword evidence="22" id="KW-1185">Reference proteome</keyword>
<dbReference type="Pfam" id="PF13855">
    <property type="entry name" value="LRR_8"/>
    <property type="match status" value="1"/>
</dbReference>
<evidence type="ECO:0000256" key="1">
    <source>
        <dbReference type="ARBA" id="ARBA00004167"/>
    </source>
</evidence>
<dbReference type="FunFam" id="1.10.510.10:FF:000146">
    <property type="entry name" value="LRR receptor-like serine/threonine-protein kinase IOS1"/>
    <property type="match status" value="1"/>
</dbReference>
<evidence type="ECO:0000256" key="3">
    <source>
        <dbReference type="ARBA" id="ARBA00022527"/>
    </source>
</evidence>
<dbReference type="GO" id="GO:0005524">
    <property type="term" value="F:ATP binding"/>
    <property type="evidence" value="ECO:0007669"/>
    <property type="project" value="UniProtKB-UniRule"/>
</dbReference>
<protein>
    <recommendedName>
        <fullName evidence="2">non-specific serine/threonine protein kinase</fullName>
        <ecNumber evidence="2">2.7.11.1</ecNumber>
    </recommendedName>
</protein>
<dbReference type="Gene3D" id="3.30.200.20">
    <property type="entry name" value="Phosphorylase Kinase, domain 1"/>
    <property type="match status" value="1"/>
</dbReference>
<keyword evidence="13 19" id="KW-1133">Transmembrane helix</keyword>
<evidence type="ECO:0000256" key="15">
    <source>
        <dbReference type="ARBA" id="ARBA00023170"/>
    </source>
</evidence>
<evidence type="ECO:0000256" key="11">
    <source>
        <dbReference type="ARBA" id="ARBA00022777"/>
    </source>
</evidence>
<evidence type="ECO:0000256" key="4">
    <source>
        <dbReference type="ARBA" id="ARBA00022553"/>
    </source>
</evidence>
<dbReference type="InterPro" id="IPR032675">
    <property type="entry name" value="LRR_dom_sf"/>
</dbReference>
<organism evidence="21 22">
    <name type="scientific">Quercus rubra</name>
    <name type="common">Northern red oak</name>
    <name type="synonym">Quercus borealis</name>
    <dbReference type="NCBI Taxonomy" id="3512"/>
    <lineage>
        <taxon>Eukaryota</taxon>
        <taxon>Viridiplantae</taxon>
        <taxon>Streptophyta</taxon>
        <taxon>Embryophyta</taxon>
        <taxon>Tracheophyta</taxon>
        <taxon>Spermatophyta</taxon>
        <taxon>Magnoliopsida</taxon>
        <taxon>eudicotyledons</taxon>
        <taxon>Gunneridae</taxon>
        <taxon>Pentapetalae</taxon>
        <taxon>rosids</taxon>
        <taxon>fabids</taxon>
        <taxon>Fagales</taxon>
        <taxon>Fagaceae</taxon>
        <taxon>Quercus</taxon>
    </lineage>
</organism>
<dbReference type="InterPro" id="IPR024788">
    <property type="entry name" value="Malectin-like_Carb-bd_dom"/>
</dbReference>
<dbReference type="InterPro" id="IPR008271">
    <property type="entry name" value="Ser/Thr_kinase_AS"/>
</dbReference>
<dbReference type="Gene3D" id="3.80.10.10">
    <property type="entry name" value="Ribonuclease Inhibitor"/>
    <property type="match status" value="1"/>
</dbReference>
<dbReference type="PRINTS" id="PR00019">
    <property type="entry name" value="LEURICHRPT"/>
</dbReference>
<keyword evidence="3" id="KW-0723">Serine/threonine-protein kinase</keyword>
<dbReference type="PANTHER" id="PTHR45631:SF212">
    <property type="entry name" value="PROTEIN KINASE DOMAIN-CONTAINING PROTEIN"/>
    <property type="match status" value="1"/>
</dbReference>
<feature type="binding site" evidence="18">
    <location>
        <position position="454"/>
    </location>
    <ligand>
        <name>ATP</name>
        <dbReference type="ChEBI" id="CHEBI:30616"/>
    </ligand>
</feature>
<dbReference type="SUPFAM" id="SSF56112">
    <property type="entry name" value="Protein kinase-like (PK-like)"/>
    <property type="match status" value="1"/>
</dbReference>
<keyword evidence="7 19" id="KW-0812">Transmembrane</keyword>
<keyword evidence="15" id="KW-0675">Receptor</keyword>
<comment type="catalytic activity">
    <reaction evidence="16">
        <text>L-threonyl-[protein] + ATP = O-phospho-L-threonyl-[protein] + ADP + H(+)</text>
        <dbReference type="Rhea" id="RHEA:46608"/>
        <dbReference type="Rhea" id="RHEA-COMP:11060"/>
        <dbReference type="Rhea" id="RHEA-COMP:11605"/>
        <dbReference type="ChEBI" id="CHEBI:15378"/>
        <dbReference type="ChEBI" id="CHEBI:30013"/>
        <dbReference type="ChEBI" id="CHEBI:30616"/>
        <dbReference type="ChEBI" id="CHEBI:61977"/>
        <dbReference type="ChEBI" id="CHEBI:456216"/>
        <dbReference type="EC" id="2.7.11.1"/>
    </reaction>
</comment>
<evidence type="ECO:0000259" key="20">
    <source>
        <dbReference type="PROSITE" id="PS50011"/>
    </source>
</evidence>
<reference evidence="21 22" key="1">
    <citation type="journal article" date="2023" name="G3 (Bethesda)">
        <title>A haplotype-resolved chromosome-scale genome for Quercus rubra L. provides insights into the genetics of adaptive traits for red oak species.</title>
        <authorList>
            <person name="Kapoor B."/>
            <person name="Jenkins J."/>
            <person name="Schmutz J."/>
            <person name="Zhebentyayeva T."/>
            <person name="Kuelheim C."/>
            <person name="Coggeshall M."/>
            <person name="Heim C."/>
            <person name="Lasky J.R."/>
            <person name="Leites L."/>
            <person name="Islam-Faridi N."/>
            <person name="Romero-Severson J."/>
            <person name="DeLeo V.L."/>
            <person name="Lucas S.M."/>
            <person name="Lazic D."/>
            <person name="Gailing O."/>
            <person name="Carlson J."/>
            <person name="Staton M."/>
        </authorList>
    </citation>
    <scope>NUCLEOTIDE SEQUENCE [LARGE SCALE GENOMIC DNA]</scope>
    <source>
        <strain evidence="21">Pseudo-F2</strain>
    </source>
</reference>
<keyword evidence="8" id="KW-0732">Signal</keyword>
<keyword evidence="9" id="KW-0677">Repeat</keyword>
<dbReference type="PROSITE" id="PS00107">
    <property type="entry name" value="PROTEIN_KINASE_ATP"/>
    <property type="match status" value="1"/>
</dbReference>
<dbReference type="EC" id="2.7.11.1" evidence="2"/>
<dbReference type="InterPro" id="IPR000719">
    <property type="entry name" value="Prot_kinase_dom"/>
</dbReference>
<dbReference type="CDD" id="cd14066">
    <property type="entry name" value="STKc_IRAK"/>
    <property type="match status" value="1"/>
</dbReference>
<name>A0AAN7FCZ2_QUERU</name>
<dbReference type="SMART" id="SM00220">
    <property type="entry name" value="S_TKc"/>
    <property type="match status" value="1"/>
</dbReference>
<evidence type="ECO:0000313" key="21">
    <source>
        <dbReference type="EMBL" id="KAK4590865.1"/>
    </source>
</evidence>
<keyword evidence="12 18" id="KW-0067">ATP-binding</keyword>
<proteinExistence type="predicted"/>
<dbReference type="GO" id="GO:0016020">
    <property type="term" value="C:membrane"/>
    <property type="evidence" value="ECO:0007669"/>
    <property type="project" value="UniProtKB-SubCell"/>
</dbReference>
<dbReference type="FunFam" id="3.80.10.10:FF:000129">
    <property type="entry name" value="Leucine-rich repeat receptor-like kinase"/>
    <property type="match status" value="1"/>
</dbReference>
<feature type="transmembrane region" description="Helical" evidence="19">
    <location>
        <begin position="370"/>
        <end position="395"/>
    </location>
</feature>
<dbReference type="FunFam" id="3.30.200.20:FF:000394">
    <property type="entry name" value="Leucine-rich repeat receptor-like protein kinase"/>
    <property type="match status" value="1"/>
</dbReference>
<keyword evidence="6" id="KW-0808">Transferase</keyword>
<evidence type="ECO:0000256" key="10">
    <source>
        <dbReference type="ARBA" id="ARBA00022741"/>
    </source>
</evidence>
<dbReference type="Proteomes" id="UP001324115">
    <property type="component" value="Unassembled WGS sequence"/>
</dbReference>
<dbReference type="InterPro" id="IPR011009">
    <property type="entry name" value="Kinase-like_dom_sf"/>
</dbReference>
<evidence type="ECO:0000256" key="14">
    <source>
        <dbReference type="ARBA" id="ARBA00023136"/>
    </source>
</evidence>
<gene>
    <name evidence="21" type="ORF">RGQ29_021167</name>
</gene>
<dbReference type="InterPro" id="IPR001611">
    <property type="entry name" value="Leu-rich_rpt"/>
</dbReference>
<evidence type="ECO:0000256" key="12">
    <source>
        <dbReference type="ARBA" id="ARBA00022840"/>
    </source>
</evidence>
<evidence type="ECO:0000256" key="5">
    <source>
        <dbReference type="ARBA" id="ARBA00022614"/>
    </source>
</evidence>
<evidence type="ECO:0000256" key="18">
    <source>
        <dbReference type="PROSITE-ProRule" id="PRU10141"/>
    </source>
</evidence>
<accession>A0AAN7FCZ2</accession>
<dbReference type="Gene3D" id="1.10.510.10">
    <property type="entry name" value="Transferase(Phosphotransferase) domain 1"/>
    <property type="match status" value="1"/>
</dbReference>
<evidence type="ECO:0000313" key="22">
    <source>
        <dbReference type="Proteomes" id="UP001324115"/>
    </source>
</evidence>
<dbReference type="SUPFAM" id="SSF52058">
    <property type="entry name" value="L domain-like"/>
    <property type="match status" value="1"/>
</dbReference>
<keyword evidence="10 18" id="KW-0547">Nucleotide-binding</keyword>
<feature type="domain" description="Protein kinase" evidence="20">
    <location>
        <begin position="426"/>
        <end position="699"/>
    </location>
</feature>
<sequence length="732" mass="81974">MIYVPTSDIIYFCLINTGSGIPFISALELRPWNKSLYPIDEGALYNGRRYNLGTSSDDNFLVRYKSDVYDRMWYSNRTLSNWIPTNNSLAIDMQGSNDSYKLPLEVLRNAVQPPSGYHALRFEDNTSDDVFKHYICFHFAEIEKLPQGKKREFIIDVNGGNYISEPIMLDHLKPLSICLNQIFKGHFSFSINATAGSDLPPILNAFELYYVTSPFYLLNATDSRDVTAIVDIKQTSRISRDDWQGDPCSPNKYSWSGLTCSSDDTPRIISLNLSSSQLTGEIPISLSNLTALLYLDLSYNKLTGNIPQFLAQLPNLKTLNLSGNKLDDSVPEALIQKSRDGSMILSLEKMSDLCLSGPCTKKEKKQKKELLVVTIVATSAVVLVLLLLFCALTIYRRKRQVDMTTKSNFKLKSPQYNYSEVVRITNNFKTIIGEGGFGKVYLGILNDETQVAVKLLSPSSKQGYKEFRAEAQLLMIVHHRNLVSLIGYCDEGENKALMYEYMANGNLHQHLSVTNINVLNWNQRLQIAVDAAHGLEYLHNGCKPPIIHRDLKTSNILLNENMQAKIADFGLSRAFATENDSHVSTGLAGTLGYLDPESQASGKLNKKSDVYSFGIVLFELITGRRAIMRKHEESTHILDWVYPVIESGDIGSIVDSRLHGEFYTNSAWKAVEIAMSCTPSAAIQRPDMSQVLVELKECLALEMAHGSSQTIATEANEIYSMELQSDIAALVR</sequence>
<evidence type="ECO:0000256" key="16">
    <source>
        <dbReference type="ARBA" id="ARBA00047899"/>
    </source>
</evidence>
<dbReference type="EMBL" id="JAXUIC010000005">
    <property type="protein sequence ID" value="KAK4590865.1"/>
    <property type="molecule type" value="Genomic_DNA"/>
</dbReference>
<evidence type="ECO:0000256" key="6">
    <source>
        <dbReference type="ARBA" id="ARBA00022679"/>
    </source>
</evidence>
<evidence type="ECO:0000256" key="8">
    <source>
        <dbReference type="ARBA" id="ARBA00022729"/>
    </source>
</evidence>